<dbReference type="EMBL" id="KQ085968">
    <property type="protein sequence ID" value="KLO12915.1"/>
    <property type="molecule type" value="Genomic_DNA"/>
</dbReference>
<organism evidence="1 2">
    <name type="scientific">Schizopora paradoxa</name>
    <dbReference type="NCBI Taxonomy" id="27342"/>
    <lineage>
        <taxon>Eukaryota</taxon>
        <taxon>Fungi</taxon>
        <taxon>Dikarya</taxon>
        <taxon>Basidiomycota</taxon>
        <taxon>Agaricomycotina</taxon>
        <taxon>Agaricomycetes</taxon>
        <taxon>Hymenochaetales</taxon>
        <taxon>Schizoporaceae</taxon>
        <taxon>Schizopora</taxon>
    </lineage>
</organism>
<protein>
    <submittedName>
        <fullName evidence="1">S-adenosyl-L-methionine-dependent methyltransferase</fullName>
    </submittedName>
</protein>
<reference evidence="1 2" key="1">
    <citation type="submission" date="2015-04" db="EMBL/GenBank/DDBJ databases">
        <title>Complete genome sequence of Schizopora paradoxa KUC8140, a cosmopolitan wood degrader in East Asia.</title>
        <authorList>
            <consortium name="DOE Joint Genome Institute"/>
            <person name="Min B."/>
            <person name="Park H."/>
            <person name="Jang Y."/>
            <person name="Kim J.-J."/>
            <person name="Kim K.H."/>
            <person name="Pangilinan J."/>
            <person name="Lipzen A."/>
            <person name="Riley R."/>
            <person name="Grigoriev I.V."/>
            <person name="Spatafora J.W."/>
            <person name="Choi I.-G."/>
        </authorList>
    </citation>
    <scope>NUCLEOTIDE SEQUENCE [LARGE SCALE GENOMIC DNA]</scope>
    <source>
        <strain evidence="1 2">KUC8140</strain>
    </source>
</reference>
<evidence type="ECO:0000313" key="2">
    <source>
        <dbReference type="Proteomes" id="UP000053477"/>
    </source>
</evidence>
<dbReference type="GO" id="GO:0008168">
    <property type="term" value="F:methyltransferase activity"/>
    <property type="evidence" value="ECO:0007669"/>
    <property type="project" value="UniProtKB-KW"/>
</dbReference>
<dbReference type="Gene3D" id="3.40.50.150">
    <property type="entry name" value="Vaccinia Virus protein VP39"/>
    <property type="match status" value="1"/>
</dbReference>
<dbReference type="OrthoDB" id="2013972at2759"/>
<dbReference type="InterPro" id="IPR029063">
    <property type="entry name" value="SAM-dependent_MTases_sf"/>
</dbReference>
<dbReference type="PANTHER" id="PTHR43591">
    <property type="entry name" value="METHYLTRANSFERASE"/>
    <property type="match status" value="1"/>
</dbReference>
<dbReference type="Proteomes" id="UP000053477">
    <property type="component" value="Unassembled WGS sequence"/>
</dbReference>
<keyword evidence="1" id="KW-0808">Transferase</keyword>
<name>A0A0H2RLW7_9AGAM</name>
<proteinExistence type="predicted"/>
<dbReference type="PANTHER" id="PTHR43591:SF24">
    <property type="entry name" value="2-METHOXY-6-POLYPRENYL-1,4-BENZOQUINOL METHYLASE, MITOCHONDRIAL"/>
    <property type="match status" value="1"/>
</dbReference>
<keyword evidence="1" id="KW-0489">Methyltransferase</keyword>
<accession>A0A0H2RLW7</accession>
<dbReference type="CDD" id="cd02440">
    <property type="entry name" value="AdoMet_MTases"/>
    <property type="match status" value="1"/>
</dbReference>
<dbReference type="STRING" id="27342.A0A0H2RLW7"/>
<evidence type="ECO:0000313" key="1">
    <source>
        <dbReference type="EMBL" id="KLO12915.1"/>
    </source>
</evidence>
<dbReference type="GO" id="GO:0032259">
    <property type="term" value="P:methylation"/>
    <property type="evidence" value="ECO:0007669"/>
    <property type="project" value="UniProtKB-KW"/>
</dbReference>
<dbReference type="AlphaFoldDB" id="A0A0H2RLW7"/>
<dbReference type="Pfam" id="PF13489">
    <property type="entry name" value="Methyltransf_23"/>
    <property type="match status" value="1"/>
</dbReference>
<gene>
    <name evidence="1" type="ORF">SCHPADRAFT_390514</name>
</gene>
<keyword evidence="2" id="KW-1185">Reference proteome</keyword>
<dbReference type="SUPFAM" id="SSF53335">
    <property type="entry name" value="S-adenosyl-L-methionine-dependent methyltransferases"/>
    <property type="match status" value="1"/>
</dbReference>
<sequence>MTSETLETRSQTLHGRGMNNAYALPIDEVEQERLDTQHGMWKRFFGGSGLYPTEANELILRLLKPLNTAQNPSVLDVGSGSGIWSIQMAELFPRASVLGLDLTESKPKYIPANCRFITKDIRSGLGEYKEKFDVIHARCVIGHITDIVEFIKKMCDCLKPSGVIFVSDGNPNVYDADHKEFEPASLDLETDNTNKSWMSLFMSKFLKVMETRVGPREYVGRNLDDLILNEPRLQAVGRKTFFDLLNCPEGNTDLSKSSGLAFAKTVKPAVLGAGIDSETVEKILHNISLEVTGPMKTFSRWDFIWALKQG</sequence>
<dbReference type="InParanoid" id="A0A0H2RLW7"/>